<protein>
    <recommendedName>
        <fullName evidence="3">Phenylacetate--CoA ligase</fullName>
    </recommendedName>
</protein>
<comment type="caution">
    <text evidence="1">The sequence shown here is derived from an EMBL/GenBank/DDBJ whole genome shotgun (WGS) entry which is preliminary data.</text>
</comment>
<gene>
    <name evidence="1" type="ORF">CEE37_03080</name>
</gene>
<sequence>MRWWNTYKILHDMKEKLHWSAAEIRRYQFWKLRQIVRFAYHNSPFYREFYDKAGFSPDQVVSFEDITKIPLLQKKQIQETDPSHVVTQRDENGEPADLDWMVENTSGSTGRPLTIKRTWGDLYHIKAKIIRAFSQTGFRFYHRQAVIKSSAESLTGKHWFERLGILRKYWMAVTVSPEFNLESLRRIRPQHIHAYPSGVLAIAELLIERGQTLDIPVICTGAEVLDHISREKLQEAFNAEIFDLYGTREVGNISWECPAHNGMHVNEDALILELLDESGAPVPDGEEGQVVVTYLDGMDFPFIRYNIGDRAIRMPGICSCGIEFSRLKQVTGRSDSRIRLPSGKWISGLVFQELRDTTWLNAFRIVQDDEKAIKLQIAVRSKPQKRQLDALVKKTRKLVQDELDVIPEIVDKLEYDNSGKIKAVVCNLTSDDAPLSK</sequence>
<proteinExistence type="predicted"/>
<name>A0A532V2Y4_UNCL8</name>
<dbReference type="AlphaFoldDB" id="A0A532V2Y4"/>
<evidence type="ECO:0000313" key="2">
    <source>
        <dbReference type="Proteomes" id="UP000319619"/>
    </source>
</evidence>
<evidence type="ECO:0000313" key="1">
    <source>
        <dbReference type="EMBL" id="TKJ41563.1"/>
    </source>
</evidence>
<dbReference type="InterPro" id="IPR042099">
    <property type="entry name" value="ANL_N_sf"/>
</dbReference>
<dbReference type="SUPFAM" id="SSF56801">
    <property type="entry name" value="Acetyl-CoA synthetase-like"/>
    <property type="match status" value="1"/>
</dbReference>
<dbReference type="InterPro" id="IPR053158">
    <property type="entry name" value="CapK_Type1_Caps_Biosynth"/>
</dbReference>
<dbReference type="PANTHER" id="PTHR36932:SF1">
    <property type="entry name" value="CAPSULAR POLYSACCHARIDE BIOSYNTHESIS PROTEIN"/>
    <property type="match status" value="1"/>
</dbReference>
<dbReference type="EMBL" id="NJBN01000002">
    <property type="protein sequence ID" value="TKJ41563.1"/>
    <property type="molecule type" value="Genomic_DNA"/>
</dbReference>
<reference evidence="1 2" key="1">
    <citation type="submission" date="2017-06" db="EMBL/GenBank/DDBJ databases">
        <title>Novel microbial phyla capable of carbon fixation and sulfur reduction in deep-sea sediments.</title>
        <authorList>
            <person name="Huang J."/>
            <person name="Baker B."/>
            <person name="Wang Y."/>
        </authorList>
    </citation>
    <scope>NUCLEOTIDE SEQUENCE [LARGE SCALE GENOMIC DNA]</scope>
    <source>
        <strain evidence="1">B3_LCP</strain>
    </source>
</reference>
<dbReference type="Gene3D" id="3.40.50.12780">
    <property type="entry name" value="N-terminal domain of ligase-like"/>
    <property type="match status" value="1"/>
</dbReference>
<dbReference type="Proteomes" id="UP000319619">
    <property type="component" value="Unassembled WGS sequence"/>
</dbReference>
<dbReference type="PANTHER" id="PTHR36932">
    <property type="entry name" value="CAPSULAR POLYSACCHARIDE BIOSYNTHESIS PROTEIN"/>
    <property type="match status" value="1"/>
</dbReference>
<organism evidence="1 2">
    <name type="scientific">candidate division LCP-89 bacterium B3_LCP</name>
    <dbReference type="NCBI Taxonomy" id="2012998"/>
    <lineage>
        <taxon>Bacteria</taxon>
        <taxon>Pseudomonadati</taxon>
        <taxon>Bacteria division LCP-89</taxon>
    </lineage>
</organism>
<accession>A0A532V2Y4</accession>
<evidence type="ECO:0008006" key="3">
    <source>
        <dbReference type="Google" id="ProtNLM"/>
    </source>
</evidence>